<dbReference type="AlphaFoldDB" id="A0AA38HJF8"/>
<dbReference type="EMBL" id="JALNTZ010002194">
    <property type="protein sequence ID" value="KAJ3619887.1"/>
    <property type="molecule type" value="Genomic_DNA"/>
</dbReference>
<name>A0AA38HJF8_9CUCU</name>
<proteinExistence type="predicted"/>
<organism evidence="1 2">
    <name type="scientific">Zophobas morio</name>
    <dbReference type="NCBI Taxonomy" id="2755281"/>
    <lineage>
        <taxon>Eukaryota</taxon>
        <taxon>Metazoa</taxon>
        <taxon>Ecdysozoa</taxon>
        <taxon>Arthropoda</taxon>
        <taxon>Hexapoda</taxon>
        <taxon>Insecta</taxon>
        <taxon>Pterygota</taxon>
        <taxon>Neoptera</taxon>
        <taxon>Endopterygota</taxon>
        <taxon>Coleoptera</taxon>
        <taxon>Polyphaga</taxon>
        <taxon>Cucujiformia</taxon>
        <taxon>Tenebrionidae</taxon>
        <taxon>Zophobas</taxon>
    </lineage>
</organism>
<gene>
    <name evidence="1" type="ORF">Zmor_008705</name>
</gene>
<protein>
    <submittedName>
        <fullName evidence="1">Uncharacterized protein</fullName>
    </submittedName>
</protein>
<comment type="caution">
    <text evidence="1">The sequence shown here is derived from an EMBL/GenBank/DDBJ whole genome shotgun (WGS) entry which is preliminary data.</text>
</comment>
<evidence type="ECO:0000313" key="1">
    <source>
        <dbReference type="EMBL" id="KAJ3619887.1"/>
    </source>
</evidence>
<reference evidence="1" key="1">
    <citation type="journal article" date="2023" name="G3 (Bethesda)">
        <title>Whole genome assemblies of Zophobas morio and Tenebrio molitor.</title>
        <authorList>
            <person name="Kaur S."/>
            <person name="Stinson S.A."/>
            <person name="diCenzo G.C."/>
        </authorList>
    </citation>
    <scope>NUCLEOTIDE SEQUENCE</scope>
    <source>
        <strain evidence="1">QUZm001</strain>
    </source>
</reference>
<dbReference type="Proteomes" id="UP001168821">
    <property type="component" value="Unassembled WGS sequence"/>
</dbReference>
<sequence length="110" mass="12689">MIKKATDDARRIKMDAIASVRADIAKLKHDADAEITEQLNNIEISKVDLTRKRERFYRDLDRIGYREEQLIAAEGTNLKIQRELNLKLAEVNEKLANIAHMSLEEVKEAI</sequence>
<keyword evidence="2" id="KW-1185">Reference proteome</keyword>
<evidence type="ECO:0000313" key="2">
    <source>
        <dbReference type="Proteomes" id="UP001168821"/>
    </source>
</evidence>
<accession>A0AA38HJF8</accession>